<evidence type="ECO:0000256" key="8">
    <source>
        <dbReference type="ARBA" id="ARBA00023159"/>
    </source>
</evidence>
<sequence length="673" mass="74333">MGSLALPFANLPLGFRFKPTDVELIDHYLRLKINGKDDDVACITEVDICKVEPWDLPGLSAIKTNDHEWFFFCPRDRKYPNGHRSNRATEAGYWKATGKDRTIKSRKMGLIGMKKTLVFYTGRAPKGQRTNWVIHEYRTTLEELDGTHSGQAAFVLCRLFKKADDLKNDENDDVSNPDEVEPNTASPNVTSHEELASTPAALQLSSASNGQAVQQAMIDGNLVVKTSDSMTSETVLPDRSHSSSYGHQLVDSKVNVEMNHEVDSEINEAMKNMYGSPESYLTYHLMHGDEGLGGTGTPLSTDIGDSHSGLLLEDVIEGDAISEFLNTVIIDPEDTFCKGAVNQGATFLGSGMWKNDSNAWLSNEGGSCSGSDVEVAQVQNDVGSVCCVTSEKYYNKPGDNEHTIQTQFFADDDVFSDAAIDRFCELPIAGEPMFYFPPSGAFHGNYPLAEDENRGVGTGIKIRPQTRRTLPLSPNVAQQGTAPRRIKLQMSLQPPSIKSEEKDSSETTITEEDSSLSPEFAEIDSSTVTREIFCVTELTEKTASPKETESCMNDCEIVQCGTKIRTHLRRSQPTPCFVEQETVRRRPRLQQRLELQSCTSEVSLSEQIHKKTSNDKTDGESSSGEADGGCDKRLSSCKGWKSARYMIKVVLVAILFMAFIGLWKARNSTLFPG</sequence>
<dbReference type="GO" id="GO:0016020">
    <property type="term" value="C:membrane"/>
    <property type="evidence" value="ECO:0007669"/>
    <property type="project" value="UniProtKB-SubCell"/>
</dbReference>
<dbReference type="Proteomes" id="UP001153076">
    <property type="component" value="Unassembled WGS sequence"/>
</dbReference>
<feature type="region of interest" description="Disordered" evidence="11">
    <location>
        <begin position="168"/>
        <end position="195"/>
    </location>
</feature>
<keyword evidence="15" id="KW-1185">Reference proteome</keyword>
<evidence type="ECO:0000256" key="4">
    <source>
        <dbReference type="ARBA" id="ARBA00022989"/>
    </source>
</evidence>
<protein>
    <recommendedName>
        <fullName evidence="13">NAC domain-containing protein</fullName>
    </recommendedName>
</protein>
<evidence type="ECO:0000313" key="14">
    <source>
        <dbReference type="EMBL" id="KAJ8446394.1"/>
    </source>
</evidence>
<dbReference type="Pfam" id="PF02365">
    <property type="entry name" value="NAM"/>
    <property type="match status" value="1"/>
</dbReference>
<evidence type="ECO:0000256" key="6">
    <source>
        <dbReference type="ARBA" id="ARBA00023125"/>
    </source>
</evidence>
<evidence type="ECO:0000256" key="1">
    <source>
        <dbReference type="ARBA" id="ARBA00004123"/>
    </source>
</evidence>
<dbReference type="OrthoDB" id="737278at2759"/>
<reference evidence="14" key="1">
    <citation type="submission" date="2022-04" db="EMBL/GenBank/DDBJ databases">
        <title>Carnegiea gigantea Genome sequencing and assembly v2.</title>
        <authorList>
            <person name="Copetti D."/>
            <person name="Sanderson M.J."/>
            <person name="Burquez A."/>
            <person name="Wojciechowski M.F."/>
        </authorList>
    </citation>
    <scope>NUCLEOTIDE SEQUENCE</scope>
    <source>
        <strain evidence="14">SGP5-SGP5p</strain>
        <tissue evidence="14">Aerial part</tissue>
    </source>
</reference>
<feature type="compositionally biased region" description="Acidic residues" evidence="11">
    <location>
        <begin position="170"/>
        <end position="181"/>
    </location>
</feature>
<feature type="domain" description="NAC" evidence="13">
    <location>
        <begin position="11"/>
        <end position="162"/>
    </location>
</feature>
<feature type="compositionally biased region" description="Basic and acidic residues" evidence="11">
    <location>
        <begin position="607"/>
        <end position="619"/>
    </location>
</feature>
<evidence type="ECO:0000259" key="13">
    <source>
        <dbReference type="PROSITE" id="PS51005"/>
    </source>
</evidence>
<feature type="transmembrane region" description="Helical" evidence="12">
    <location>
        <begin position="645"/>
        <end position="663"/>
    </location>
</feature>
<keyword evidence="6" id="KW-0238">DNA-binding</keyword>
<comment type="subcellular location">
    <subcellularLocation>
        <location evidence="2">Membrane</location>
        <topology evidence="2">Single-pass membrane protein</topology>
    </subcellularLocation>
    <subcellularLocation>
        <location evidence="1">Nucleus</location>
    </subcellularLocation>
</comment>
<comment type="caution">
    <text evidence="14">The sequence shown here is derived from an EMBL/GenBank/DDBJ whole genome shotgun (WGS) entry which is preliminary data.</text>
</comment>
<dbReference type="FunFam" id="2.170.150.80:FF:000002">
    <property type="entry name" value="Nac domain-containing protein 86"/>
    <property type="match status" value="1"/>
</dbReference>
<keyword evidence="4 12" id="KW-1133">Transmembrane helix</keyword>
<keyword evidence="9" id="KW-0804">Transcription</keyword>
<evidence type="ECO:0000256" key="5">
    <source>
        <dbReference type="ARBA" id="ARBA00023015"/>
    </source>
</evidence>
<evidence type="ECO:0000256" key="11">
    <source>
        <dbReference type="SAM" id="MobiDB-lite"/>
    </source>
</evidence>
<keyword evidence="7 12" id="KW-0472">Membrane</keyword>
<dbReference type="PANTHER" id="PTHR31744:SF216">
    <property type="entry name" value="NAC TRANSCRIPTION FACTOR"/>
    <property type="match status" value="1"/>
</dbReference>
<feature type="region of interest" description="Disordered" evidence="11">
    <location>
        <begin position="606"/>
        <end position="631"/>
    </location>
</feature>
<dbReference type="PANTHER" id="PTHR31744">
    <property type="entry name" value="PROTEIN CUP-SHAPED COTYLEDON 2-RELATED"/>
    <property type="match status" value="1"/>
</dbReference>
<dbReference type="GO" id="GO:0006355">
    <property type="term" value="P:regulation of DNA-templated transcription"/>
    <property type="evidence" value="ECO:0007669"/>
    <property type="project" value="InterPro"/>
</dbReference>
<dbReference type="GO" id="GO:0005634">
    <property type="term" value="C:nucleus"/>
    <property type="evidence" value="ECO:0007669"/>
    <property type="project" value="UniProtKB-SubCell"/>
</dbReference>
<keyword evidence="3 12" id="KW-0812">Transmembrane</keyword>
<keyword evidence="5" id="KW-0805">Transcription regulation</keyword>
<dbReference type="Gene3D" id="2.170.150.80">
    <property type="entry name" value="NAC domain"/>
    <property type="match status" value="1"/>
</dbReference>
<evidence type="ECO:0000256" key="2">
    <source>
        <dbReference type="ARBA" id="ARBA00004167"/>
    </source>
</evidence>
<evidence type="ECO:0000256" key="3">
    <source>
        <dbReference type="ARBA" id="ARBA00022692"/>
    </source>
</evidence>
<name>A0A9Q1KP71_9CARY</name>
<evidence type="ECO:0000256" key="10">
    <source>
        <dbReference type="ARBA" id="ARBA00023242"/>
    </source>
</evidence>
<keyword evidence="10" id="KW-0539">Nucleus</keyword>
<dbReference type="InterPro" id="IPR003441">
    <property type="entry name" value="NAC-dom"/>
</dbReference>
<feature type="region of interest" description="Disordered" evidence="11">
    <location>
        <begin position="473"/>
        <end position="518"/>
    </location>
</feature>
<keyword evidence="8" id="KW-0010">Activator</keyword>
<accession>A0A9Q1KP71</accession>
<gene>
    <name evidence="14" type="ORF">Cgig2_019287</name>
</gene>
<dbReference type="InterPro" id="IPR036093">
    <property type="entry name" value="NAC_dom_sf"/>
</dbReference>
<dbReference type="PROSITE" id="PS51005">
    <property type="entry name" value="NAC"/>
    <property type="match status" value="1"/>
</dbReference>
<evidence type="ECO:0000256" key="12">
    <source>
        <dbReference type="SAM" id="Phobius"/>
    </source>
</evidence>
<organism evidence="14 15">
    <name type="scientific">Carnegiea gigantea</name>
    <dbReference type="NCBI Taxonomy" id="171969"/>
    <lineage>
        <taxon>Eukaryota</taxon>
        <taxon>Viridiplantae</taxon>
        <taxon>Streptophyta</taxon>
        <taxon>Embryophyta</taxon>
        <taxon>Tracheophyta</taxon>
        <taxon>Spermatophyta</taxon>
        <taxon>Magnoliopsida</taxon>
        <taxon>eudicotyledons</taxon>
        <taxon>Gunneridae</taxon>
        <taxon>Pentapetalae</taxon>
        <taxon>Caryophyllales</taxon>
        <taxon>Cactineae</taxon>
        <taxon>Cactaceae</taxon>
        <taxon>Cactoideae</taxon>
        <taxon>Echinocereeae</taxon>
        <taxon>Carnegiea</taxon>
    </lineage>
</organism>
<dbReference type="SUPFAM" id="SSF101941">
    <property type="entry name" value="NAC domain"/>
    <property type="match status" value="1"/>
</dbReference>
<dbReference type="AlphaFoldDB" id="A0A9Q1KP71"/>
<dbReference type="GO" id="GO:0000976">
    <property type="term" value="F:transcription cis-regulatory region binding"/>
    <property type="evidence" value="ECO:0007669"/>
    <property type="project" value="UniProtKB-ARBA"/>
</dbReference>
<proteinExistence type="predicted"/>
<evidence type="ECO:0000256" key="7">
    <source>
        <dbReference type="ARBA" id="ARBA00023136"/>
    </source>
</evidence>
<evidence type="ECO:0000256" key="9">
    <source>
        <dbReference type="ARBA" id="ARBA00023163"/>
    </source>
</evidence>
<dbReference type="EMBL" id="JAKOGI010000056">
    <property type="protein sequence ID" value="KAJ8446394.1"/>
    <property type="molecule type" value="Genomic_DNA"/>
</dbReference>
<evidence type="ECO:0000313" key="15">
    <source>
        <dbReference type="Proteomes" id="UP001153076"/>
    </source>
</evidence>